<dbReference type="PANTHER" id="PTHR31099:SF49">
    <property type="entry name" value="MYOSIN HEAVY CHAIN-LIKE PROTEIN"/>
    <property type="match status" value="1"/>
</dbReference>
<keyword evidence="4" id="KW-1185">Reference proteome</keyword>
<evidence type="ECO:0000313" key="3">
    <source>
        <dbReference type="EMBL" id="KAF5798945.1"/>
    </source>
</evidence>
<gene>
    <name evidence="3" type="ORF">HanXRQr2_Chr07g0298931</name>
</gene>
<evidence type="ECO:0000313" key="4">
    <source>
        <dbReference type="Proteomes" id="UP000215914"/>
    </source>
</evidence>
<accession>A0A9K3ILV0</accession>
<dbReference type="PANTHER" id="PTHR31099">
    <property type="entry name" value="OS06G0165300 PROTEIN"/>
    <property type="match status" value="1"/>
</dbReference>
<keyword evidence="1" id="KW-0175">Coiled coil</keyword>
<name>A0A9K3ILV0_HELAN</name>
<proteinExistence type="predicted"/>
<dbReference type="EMBL" id="MNCJ02000322">
    <property type="protein sequence ID" value="KAF5798945.1"/>
    <property type="molecule type" value="Genomic_DNA"/>
</dbReference>
<feature type="coiled-coil region" evidence="1">
    <location>
        <begin position="507"/>
        <end position="549"/>
    </location>
</feature>
<feature type="region of interest" description="Disordered" evidence="2">
    <location>
        <begin position="264"/>
        <end position="336"/>
    </location>
</feature>
<evidence type="ECO:0008006" key="5">
    <source>
        <dbReference type="Google" id="ProtNLM"/>
    </source>
</evidence>
<evidence type="ECO:0000256" key="1">
    <source>
        <dbReference type="SAM" id="Coils"/>
    </source>
</evidence>
<feature type="region of interest" description="Disordered" evidence="2">
    <location>
        <begin position="1"/>
        <end position="31"/>
    </location>
</feature>
<comment type="caution">
    <text evidence="3">The sequence shown here is derived from an EMBL/GenBank/DDBJ whole genome shotgun (WGS) entry which is preliminary data.</text>
</comment>
<reference evidence="3" key="1">
    <citation type="journal article" date="2017" name="Nature">
        <title>The sunflower genome provides insights into oil metabolism, flowering and Asterid evolution.</title>
        <authorList>
            <person name="Badouin H."/>
            <person name="Gouzy J."/>
            <person name="Grassa C.J."/>
            <person name="Murat F."/>
            <person name="Staton S.E."/>
            <person name="Cottret L."/>
            <person name="Lelandais-Briere C."/>
            <person name="Owens G.L."/>
            <person name="Carrere S."/>
            <person name="Mayjonade B."/>
            <person name="Legrand L."/>
            <person name="Gill N."/>
            <person name="Kane N.C."/>
            <person name="Bowers J.E."/>
            <person name="Hubner S."/>
            <person name="Bellec A."/>
            <person name="Berard A."/>
            <person name="Berges H."/>
            <person name="Blanchet N."/>
            <person name="Boniface M.C."/>
            <person name="Brunel D."/>
            <person name="Catrice O."/>
            <person name="Chaidir N."/>
            <person name="Claudel C."/>
            <person name="Donnadieu C."/>
            <person name="Faraut T."/>
            <person name="Fievet G."/>
            <person name="Helmstetter N."/>
            <person name="King M."/>
            <person name="Knapp S.J."/>
            <person name="Lai Z."/>
            <person name="Le Paslier M.C."/>
            <person name="Lippi Y."/>
            <person name="Lorenzon L."/>
            <person name="Mandel J.R."/>
            <person name="Marage G."/>
            <person name="Marchand G."/>
            <person name="Marquand E."/>
            <person name="Bret-Mestries E."/>
            <person name="Morien E."/>
            <person name="Nambeesan S."/>
            <person name="Nguyen T."/>
            <person name="Pegot-Espagnet P."/>
            <person name="Pouilly N."/>
            <person name="Raftis F."/>
            <person name="Sallet E."/>
            <person name="Schiex T."/>
            <person name="Thomas J."/>
            <person name="Vandecasteele C."/>
            <person name="Vares D."/>
            <person name="Vear F."/>
            <person name="Vautrin S."/>
            <person name="Crespi M."/>
            <person name="Mangin B."/>
            <person name="Burke J.M."/>
            <person name="Salse J."/>
            <person name="Munos S."/>
            <person name="Vincourt P."/>
            <person name="Rieseberg L.H."/>
            <person name="Langlade N.B."/>
        </authorList>
    </citation>
    <scope>NUCLEOTIDE SEQUENCE</scope>
    <source>
        <tissue evidence="3">Leaves</tissue>
    </source>
</reference>
<feature type="compositionally biased region" description="Polar residues" evidence="2">
    <location>
        <begin position="1"/>
        <end position="22"/>
    </location>
</feature>
<protein>
    <recommendedName>
        <fullName evidence="5">Transposase (Putative), gypsy type</fullName>
    </recommendedName>
</protein>
<dbReference type="Gramene" id="mRNA:HanXRQr2_Chr07g0298931">
    <property type="protein sequence ID" value="mRNA:HanXRQr2_Chr07g0298931"/>
    <property type="gene ID" value="HanXRQr2_Chr07g0298931"/>
</dbReference>
<reference evidence="3" key="2">
    <citation type="submission" date="2020-06" db="EMBL/GenBank/DDBJ databases">
        <title>Helianthus annuus Genome sequencing and assembly Release 2.</title>
        <authorList>
            <person name="Gouzy J."/>
            <person name="Langlade N."/>
            <person name="Munos S."/>
        </authorList>
    </citation>
    <scope>NUCLEOTIDE SEQUENCE</scope>
    <source>
        <tissue evidence="3">Leaves</tissue>
    </source>
</reference>
<dbReference type="AlphaFoldDB" id="A0A9K3ILV0"/>
<sequence length="561" mass="60878">MTSPSIPSSATTVNPDSASSPTVEEEAEVNAPDKNLPVLKWTESSFNNLMTTVQMPVAYGARYPQEGDTTGDAPTGYVSMFADWFDACNLRLPLTVFMGEVLEYYKIHISQLSPLGMLWILRMMLGGRLDRKARPVLLEKNEEAPLWRMFCSDFDGKIEIVKCGPGEEGWNETILINFRVPSEAALNAVLHEGKRHLGALGDPDATGVPKVSANLVVDKQRRKKKSHATVTLPHLVSEAASTFCPRLRKYEDYMVVSDTLEGLSVPGGSSGASGATAGTKPVDDKKLKGDATVAGGEKAPKFRKTRATAVPKQKPAVSAEPFEEPVSLSTIPSSPPKVVDVEAQKKGGENPSIEVGDEVIGDPSACRETLRGLGTPVETAPARGLGHQNLQSQLASMLVGGSVIVNAIMEDYYALACREEENIRLRVQAEAMMETAQAGKEQLEKEKAAFEKLKQTERWAASAGLEQVRSLAKPLSDELKLWKEACARENEKLFRVRQELNNLKVVNAALVKEKSAAEAAIKEAETRGATALKEAEARAAKELADANADRTKLNKVVEELQ</sequence>
<dbReference type="Proteomes" id="UP000215914">
    <property type="component" value="Unassembled WGS sequence"/>
</dbReference>
<evidence type="ECO:0000256" key="2">
    <source>
        <dbReference type="SAM" id="MobiDB-lite"/>
    </source>
</evidence>
<organism evidence="3 4">
    <name type="scientific">Helianthus annuus</name>
    <name type="common">Common sunflower</name>
    <dbReference type="NCBI Taxonomy" id="4232"/>
    <lineage>
        <taxon>Eukaryota</taxon>
        <taxon>Viridiplantae</taxon>
        <taxon>Streptophyta</taxon>
        <taxon>Embryophyta</taxon>
        <taxon>Tracheophyta</taxon>
        <taxon>Spermatophyta</taxon>
        <taxon>Magnoliopsida</taxon>
        <taxon>eudicotyledons</taxon>
        <taxon>Gunneridae</taxon>
        <taxon>Pentapetalae</taxon>
        <taxon>asterids</taxon>
        <taxon>campanulids</taxon>
        <taxon>Asterales</taxon>
        <taxon>Asteraceae</taxon>
        <taxon>Asteroideae</taxon>
        <taxon>Heliantheae alliance</taxon>
        <taxon>Heliantheae</taxon>
        <taxon>Helianthus</taxon>
    </lineage>
</organism>
<feature type="coiled-coil region" evidence="1">
    <location>
        <begin position="426"/>
        <end position="456"/>
    </location>
</feature>